<dbReference type="Pfam" id="PF13302">
    <property type="entry name" value="Acetyltransf_3"/>
    <property type="match status" value="1"/>
</dbReference>
<accession>A0A8J4AGX1</accession>
<proteinExistence type="predicted"/>
<keyword evidence="3" id="KW-1185">Reference proteome</keyword>
<name>A0A8J4AGX1_9ACTN</name>
<dbReference type="InterPro" id="IPR000182">
    <property type="entry name" value="GNAT_dom"/>
</dbReference>
<evidence type="ECO:0000313" key="3">
    <source>
        <dbReference type="Proteomes" id="UP000614996"/>
    </source>
</evidence>
<dbReference type="PROSITE" id="PS51186">
    <property type="entry name" value="GNAT"/>
    <property type="match status" value="1"/>
</dbReference>
<dbReference type="InterPro" id="IPR016181">
    <property type="entry name" value="Acyl_CoA_acyltransferase"/>
</dbReference>
<dbReference type="PANTHER" id="PTHR43610">
    <property type="entry name" value="BLL6696 PROTEIN"/>
    <property type="match status" value="1"/>
</dbReference>
<dbReference type="PANTHER" id="PTHR43610:SF1">
    <property type="entry name" value="N-ACETYLTRANSFERASE DOMAIN-CONTAINING PROTEIN"/>
    <property type="match status" value="1"/>
</dbReference>
<dbReference type="EMBL" id="BOPO01000128">
    <property type="protein sequence ID" value="GIL31034.1"/>
    <property type="molecule type" value="Genomic_DNA"/>
</dbReference>
<dbReference type="SUPFAM" id="SSF55729">
    <property type="entry name" value="Acyl-CoA N-acyltransferases (Nat)"/>
    <property type="match status" value="1"/>
</dbReference>
<comment type="caution">
    <text evidence="2">The sequence shown here is derived from an EMBL/GenBank/DDBJ whole genome shotgun (WGS) entry which is preliminary data.</text>
</comment>
<dbReference type="GO" id="GO:0016747">
    <property type="term" value="F:acyltransferase activity, transferring groups other than amino-acyl groups"/>
    <property type="evidence" value="ECO:0007669"/>
    <property type="project" value="InterPro"/>
</dbReference>
<organism evidence="2 3">
    <name type="scientific">Actinocatenispora comari</name>
    <dbReference type="NCBI Taxonomy" id="2807577"/>
    <lineage>
        <taxon>Bacteria</taxon>
        <taxon>Bacillati</taxon>
        <taxon>Actinomycetota</taxon>
        <taxon>Actinomycetes</taxon>
        <taxon>Micromonosporales</taxon>
        <taxon>Micromonosporaceae</taxon>
        <taxon>Actinocatenispora</taxon>
    </lineage>
</organism>
<protein>
    <submittedName>
        <fullName evidence="2">N-acetyltransferase</fullName>
    </submittedName>
</protein>
<gene>
    <name evidence="2" type="ORF">NUM_62880</name>
</gene>
<evidence type="ECO:0000313" key="2">
    <source>
        <dbReference type="EMBL" id="GIL31034.1"/>
    </source>
</evidence>
<dbReference type="Proteomes" id="UP000614996">
    <property type="component" value="Unassembled WGS sequence"/>
</dbReference>
<reference evidence="3" key="1">
    <citation type="journal article" date="2021" name="Int. J. Syst. Evol. Microbiol.">
        <title>Actinocatenispora comari sp. nov., an endophytic actinomycete isolated from aerial parts of Comarum salesowianum.</title>
        <authorList>
            <person name="Oyunbileg N."/>
            <person name="Iizaka Y."/>
            <person name="Hamada M."/>
            <person name="Davaapurev B.O."/>
            <person name="Fukumoto A."/>
            <person name="Tsetseg B."/>
            <person name="Kato F."/>
            <person name="Tamura T."/>
            <person name="Batkhuu J."/>
            <person name="Anzai Y."/>
        </authorList>
    </citation>
    <scope>NUCLEOTIDE SEQUENCE [LARGE SCALE GENOMIC DNA]</scope>
    <source>
        <strain evidence="3">NUM-2625</strain>
    </source>
</reference>
<dbReference type="AlphaFoldDB" id="A0A8J4AGX1"/>
<evidence type="ECO:0000259" key="1">
    <source>
        <dbReference type="PROSITE" id="PS51186"/>
    </source>
</evidence>
<sequence length="223" mass="24719">MPYPNETSSRPTSAVPEFRLVGPELVGERVRLEPMSHRHVEGLAEAAEQDRSRYSYTWVPRADEVEGYVAAQLARAAAGRLAPYVQIDVATGRIVGATAYWDPRPWPDGTGLCAIEVGFTWLAGSAQGTGINTEAKLLLFEHAFTRWQVARLDLKTDARNTRSRRAIESVGGRFEGVLRSWSRSWAPGEDGRLRDSAIFSIIAAEWPDCRARLTARLAARPAR</sequence>
<feature type="domain" description="N-acetyltransferase" evidence="1">
    <location>
        <begin position="30"/>
        <end position="195"/>
    </location>
</feature>
<dbReference type="RefSeq" id="WP_207128607.1">
    <property type="nucleotide sequence ID" value="NZ_BOPO01000128.1"/>
</dbReference>
<dbReference type="Gene3D" id="3.40.630.30">
    <property type="match status" value="1"/>
</dbReference>